<dbReference type="Pfam" id="PF01239">
    <property type="entry name" value="PPTA"/>
    <property type="match status" value="4"/>
</dbReference>
<evidence type="ECO:0000313" key="9">
    <source>
        <dbReference type="Proteomes" id="UP001365542"/>
    </source>
</evidence>
<accession>A0AAV9XAL3</accession>
<keyword evidence="9" id="KW-1185">Reference proteome</keyword>
<dbReference type="GO" id="GO:0005968">
    <property type="term" value="C:Rab-protein geranylgeranyltransferase complex"/>
    <property type="evidence" value="ECO:0007669"/>
    <property type="project" value="TreeGrafter"/>
</dbReference>
<comment type="function">
    <text evidence="6">Catalyzes the transfer of a geranyl-geranyl moiety from geranyl-geranyl pyrophosphate to cysteines occuring in specific C-terminal amino acid sequences.</text>
</comment>
<dbReference type="Proteomes" id="UP001365542">
    <property type="component" value="Unassembled WGS sequence"/>
</dbReference>
<proteinExistence type="inferred from homology"/>
<dbReference type="EC" id="2.5.1.60" evidence="6"/>
<evidence type="ECO:0000256" key="6">
    <source>
        <dbReference type="RuleBase" id="RU367120"/>
    </source>
</evidence>
<dbReference type="PROSITE" id="PS51147">
    <property type="entry name" value="PFTA"/>
    <property type="match status" value="4"/>
</dbReference>
<organism evidence="8 9">
    <name type="scientific">Orbilia ellipsospora</name>
    <dbReference type="NCBI Taxonomy" id="2528407"/>
    <lineage>
        <taxon>Eukaryota</taxon>
        <taxon>Fungi</taxon>
        <taxon>Dikarya</taxon>
        <taxon>Ascomycota</taxon>
        <taxon>Pezizomycotina</taxon>
        <taxon>Orbiliomycetes</taxon>
        <taxon>Orbiliales</taxon>
        <taxon>Orbiliaceae</taxon>
        <taxon>Orbilia</taxon>
    </lineage>
</organism>
<dbReference type="AlphaFoldDB" id="A0AAV9XAL3"/>
<reference evidence="8 9" key="1">
    <citation type="submission" date="2019-10" db="EMBL/GenBank/DDBJ databases">
        <authorList>
            <person name="Palmer J.M."/>
        </authorList>
    </citation>
    <scope>NUCLEOTIDE SEQUENCE [LARGE SCALE GENOMIC DNA]</scope>
    <source>
        <strain evidence="8 9">TWF694</strain>
    </source>
</reference>
<sequence length="433" mass="49843">MTPRRFILGFATSRYLRRLYPSFSHRPAYNMTSHGIARSSTTPRSAKAREADLLKIKEYNTLVSEVQDLKSSNTYTQATLSKTSLLLSQNPEFNTIWNYRRRIILHLLSSIPSPTPANPPQDTTESTEEDEKRVEKEKSSLISSELQYLLPLLQSYPKCYWIWNYRIFLLQTASAQLSHPTALKVWKAEMGLVNKMLSRDARNFHGWGYRRFVVSNVEKLLTTSTDTTPVDESTKTVSGVSKSMKEEEEEGLSMVESEFAYTSEMYKKSLSNFSAWHNRSKLIPRLLNERNATMEERRTFLDGELATMQEAIFTDPYDQSIHLYNLHLITSTCSPLESVRVSDIVDLIPPQKFMILLETTKWMKELLEEEPECRLLLESLISVGQLMLGVLAEGGLDVDGGEIRQDLREWLDKLMEVDPMRMGRWKELAGTLE</sequence>
<comment type="caution">
    <text evidence="8">The sequence shown here is derived from an EMBL/GenBank/DDBJ whole genome shotgun (WGS) entry which is preliminary data.</text>
</comment>
<dbReference type="SUPFAM" id="SSF48439">
    <property type="entry name" value="Protein prenylyltransferase"/>
    <property type="match status" value="1"/>
</dbReference>
<feature type="region of interest" description="Disordered" evidence="7">
    <location>
        <begin position="112"/>
        <end position="136"/>
    </location>
</feature>
<keyword evidence="4" id="KW-0677">Repeat</keyword>
<evidence type="ECO:0000256" key="4">
    <source>
        <dbReference type="ARBA" id="ARBA00022737"/>
    </source>
</evidence>
<evidence type="ECO:0000256" key="5">
    <source>
        <dbReference type="ARBA" id="ARBA00047658"/>
    </source>
</evidence>
<evidence type="ECO:0000256" key="3">
    <source>
        <dbReference type="ARBA" id="ARBA00022679"/>
    </source>
</evidence>
<evidence type="ECO:0000256" key="1">
    <source>
        <dbReference type="ARBA" id="ARBA00006734"/>
    </source>
</evidence>
<dbReference type="GO" id="GO:0004663">
    <property type="term" value="F:Rab geranylgeranyltransferase activity"/>
    <property type="evidence" value="ECO:0007669"/>
    <property type="project" value="UniProtKB-UniRule"/>
</dbReference>
<comment type="catalytic activity">
    <reaction evidence="5 6">
        <text>geranylgeranyl diphosphate + L-cysteinyl-[protein] = S-geranylgeranyl-L-cysteinyl-[protein] + diphosphate</text>
        <dbReference type="Rhea" id="RHEA:21240"/>
        <dbReference type="Rhea" id="RHEA-COMP:10131"/>
        <dbReference type="Rhea" id="RHEA-COMP:11537"/>
        <dbReference type="ChEBI" id="CHEBI:29950"/>
        <dbReference type="ChEBI" id="CHEBI:33019"/>
        <dbReference type="ChEBI" id="CHEBI:57533"/>
        <dbReference type="ChEBI" id="CHEBI:86021"/>
        <dbReference type="EC" id="2.5.1.60"/>
    </reaction>
</comment>
<dbReference type="Gene3D" id="1.25.40.120">
    <property type="entry name" value="Protein prenylyltransferase"/>
    <property type="match status" value="1"/>
</dbReference>
<protein>
    <recommendedName>
        <fullName evidence="6">Geranylgeranyl transferase type-2 subunit alpha</fullName>
        <ecNumber evidence="6">2.5.1.60</ecNumber>
    </recommendedName>
    <alternativeName>
        <fullName evidence="6">Geranylgeranyl transferase type II subunit alpha</fullName>
    </alternativeName>
</protein>
<keyword evidence="3 6" id="KW-0808">Transferase</keyword>
<dbReference type="PANTHER" id="PTHR11129:SF2">
    <property type="entry name" value="GERANYLGERANYL TRANSFERASE TYPE-2 SUBUNIT ALPHA"/>
    <property type="match status" value="1"/>
</dbReference>
<dbReference type="InterPro" id="IPR002088">
    <property type="entry name" value="Prenyl_trans_a"/>
</dbReference>
<dbReference type="EMBL" id="JAVHJO010000010">
    <property type="protein sequence ID" value="KAK6535600.1"/>
    <property type="molecule type" value="Genomic_DNA"/>
</dbReference>
<keyword evidence="2 6" id="KW-0637">Prenyltransferase</keyword>
<name>A0AAV9XAL3_9PEZI</name>
<dbReference type="PANTHER" id="PTHR11129">
    <property type="entry name" value="PROTEIN FARNESYLTRANSFERASE ALPHA SUBUNIT/RAB GERANYLGERANYL TRANSFERASE ALPHA SUBUNIT"/>
    <property type="match status" value="1"/>
</dbReference>
<evidence type="ECO:0000256" key="7">
    <source>
        <dbReference type="SAM" id="MobiDB-lite"/>
    </source>
</evidence>
<gene>
    <name evidence="8" type="primary">BET4</name>
    <name evidence="8" type="ORF">TWF694_002055</name>
</gene>
<evidence type="ECO:0000256" key="2">
    <source>
        <dbReference type="ARBA" id="ARBA00022602"/>
    </source>
</evidence>
<comment type="similarity">
    <text evidence="1 6">Belongs to the protein prenyltransferase subunit alpha family.</text>
</comment>
<evidence type="ECO:0000313" key="8">
    <source>
        <dbReference type="EMBL" id="KAK6535600.1"/>
    </source>
</evidence>
<dbReference type="GO" id="GO:0097354">
    <property type="term" value="P:prenylation"/>
    <property type="evidence" value="ECO:0007669"/>
    <property type="project" value="UniProtKB-UniRule"/>
</dbReference>